<dbReference type="PANTHER" id="PTHR39608:SF1">
    <property type="entry name" value="INTEGRAL MEMBRANE PROTEIN (AFU_ORTHOLOGUE AFUA_5G08640)"/>
    <property type="match status" value="1"/>
</dbReference>
<protein>
    <submittedName>
        <fullName evidence="7">Integral membrane protein</fullName>
    </submittedName>
</protein>
<evidence type="ECO:0000256" key="1">
    <source>
        <dbReference type="ARBA" id="ARBA00004141"/>
    </source>
</evidence>
<evidence type="ECO:0000256" key="4">
    <source>
        <dbReference type="ARBA" id="ARBA00023136"/>
    </source>
</evidence>
<dbReference type="GO" id="GO:0016020">
    <property type="term" value="C:membrane"/>
    <property type="evidence" value="ECO:0007669"/>
    <property type="project" value="UniProtKB-SubCell"/>
</dbReference>
<dbReference type="GeneID" id="54586058"/>
<proteinExistence type="predicted"/>
<evidence type="ECO:0000256" key="2">
    <source>
        <dbReference type="ARBA" id="ARBA00022692"/>
    </source>
</evidence>
<keyword evidence="8" id="KW-1185">Reference proteome</keyword>
<name>A0A6A6IZQ8_9PLEO</name>
<evidence type="ECO:0000313" key="8">
    <source>
        <dbReference type="Proteomes" id="UP000800094"/>
    </source>
</evidence>
<dbReference type="Pfam" id="PF01284">
    <property type="entry name" value="MARVEL"/>
    <property type="match status" value="1"/>
</dbReference>
<feature type="transmembrane region" description="Helical" evidence="5">
    <location>
        <begin position="123"/>
        <end position="143"/>
    </location>
</feature>
<keyword evidence="4 5" id="KW-0472">Membrane</keyword>
<dbReference type="OrthoDB" id="4074965at2759"/>
<dbReference type="InterPro" id="IPR008253">
    <property type="entry name" value="Marvel"/>
</dbReference>
<reference evidence="7" key="1">
    <citation type="journal article" date="2020" name="Stud. Mycol.">
        <title>101 Dothideomycetes genomes: a test case for predicting lifestyles and emergence of pathogens.</title>
        <authorList>
            <person name="Haridas S."/>
            <person name="Albert R."/>
            <person name="Binder M."/>
            <person name="Bloem J."/>
            <person name="Labutti K."/>
            <person name="Salamov A."/>
            <person name="Andreopoulos B."/>
            <person name="Baker S."/>
            <person name="Barry K."/>
            <person name="Bills G."/>
            <person name="Bluhm B."/>
            <person name="Cannon C."/>
            <person name="Castanera R."/>
            <person name="Culley D."/>
            <person name="Daum C."/>
            <person name="Ezra D."/>
            <person name="Gonzalez J."/>
            <person name="Henrissat B."/>
            <person name="Kuo A."/>
            <person name="Liang C."/>
            <person name="Lipzen A."/>
            <person name="Lutzoni F."/>
            <person name="Magnuson J."/>
            <person name="Mondo S."/>
            <person name="Nolan M."/>
            <person name="Ohm R."/>
            <person name="Pangilinan J."/>
            <person name="Park H.-J."/>
            <person name="Ramirez L."/>
            <person name="Alfaro M."/>
            <person name="Sun H."/>
            <person name="Tritt A."/>
            <person name="Yoshinaga Y."/>
            <person name="Zwiers L.-H."/>
            <person name="Turgeon B."/>
            <person name="Goodwin S."/>
            <person name="Spatafora J."/>
            <person name="Crous P."/>
            <person name="Grigoriev I."/>
        </authorList>
    </citation>
    <scope>NUCLEOTIDE SEQUENCE</scope>
    <source>
        <strain evidence="7">CBS 122368</strain>
    </source>
</reference>
<dbReference type="Proteomes" id="UP000800094">
    <property type="component" value="Unassembled WGS sequence"/>
</dbReference>
<dbReference type="AlphaFoldDB" id="A0A6A6IZQ8"/>
<feature type="domain" description="MARVEL" evidence="6">
    <location>
        <begin position="8"/>
        <end position="138"/>
    </location>
</feature>
<evidence type="ECO:0000313" key="7">
    <source>
        <dbReference type="EMBL" id="KAF2255070.1"/>
    </source>
</evidence>
<keyword evidence="2 5" id="KW-0812">Transmembrane</keyword>
<sequence length="165" mass="18740">MIVSRMVSLFLRFAQFVCSAIVLGLVAYFLHQRDKYGVGPLGRSIYTEIVAALSVIFSLIWMIPTTSSIINYATDLFFSAAWFAAFGALVDWYYDVNCGSIWHWGGIRFRGGNYCSKWNAAQAFSFLAAIFWFASFLLGIIVYHKLSRPVATDGTHGRRWRRSHV</sequence>
<organism evidence="7 8">
    <name type="scientific">Trematosphaeria pertusa</name>
    <dbReference type="NCBI Taxonomy" id="390896"/>
    <lineage>
        <taxon>Eukaryota</taxon>
        <taxon>Fungi</taxon>
        <taxon>Dikarya</taxon>
        <taxon>Ascomycota</taxon>
        <taxon>Pezizomycotina</taxon>
        <taxon>Dothideomycetes</taxon>
        <taxon>Pleosporomycetidae</taxon>
        <taxon>Pleosporales</taxon>
        <taxon>Massarineae</taxon>
        <taxon>Trematosphaeriaceae</taxon>
        <taxon>Trematosphaeria</taxon>
    </lineage>
</organism>
<feature type="transmembrane region" description="Helical" evidence="5">
    <location>
        <begin position="76"/>
        <end position="94"/>
    </location>
</feature>
<keyword evidence="3 5" id="KW-1133">Transmembrane helix</keyword>
<dbReference type="EMBL" id="ML987190">
    <property type="protein sequence ID" value="KAF2255070.1"/>
    <property type="molecule type" value="Genomic_DNA"/>
</dbReference>
<evidence type="ECO:0000259" key="6">
    <source>
        <dbReference type="Pfam" id="PF01284"/>
    </source>
</evidence>
<dbReference type="PANTHER" id="PTHR39608">
    <property type="entry name" value="INTEGRAL MEMBRANE PROTEIN (AFU_ORTHOLOGUE AFUA_5G08640)"/>
    <property type="match status" value="1"/>
</dbReference>
<comment type="subcellular location">
    <subcellularLocation>
        <location evidence="1">Membrane</location>
        <topology evidence="1">Multi-pass membrane protein</topology>
    </subcellularLocation>
</comment>
<gene>
    <name evidence="7" type="ORF">BU26DRAFT_559695</name>
</gene>
<feature type="transmembrane region" description="Helical" evidence="5">
    <location>
        <begin position="45"/>
        <end position="64"/>
    </location>
</feature>
<accession>A0A6A6IZQ8</accession>
<feature type="transmembrane region" description="Helical" evidence="5">
    <location>
        <begin position="9"/>
        <end position="30"/>
    </location>
</feature>
<dbReference type="RefSeq" id="XP_033690074.1">
    <property type="nucleotide sequence ID" value="XM_033832728.1"/>
</dbReference>
<evidence type="ECO:0000256" key="5">
    <source>
        <dbReference type="SAM" id="Phobius"/>
    </source>
</evidence>
<evidence type="ECO:0000256" key="3">
    <source>
        <dbReference type="ARBA" id="ARBA00022989"/>
    </source>
</evidence>